<protein>
    <submittedName>
        <fullName evidence="3">Uncharacterized protein</fullName>
    </submittedName>
</protein>
<evidence type="ECO:0000313" key="4">
    <source>
        <dbReference type="Proteomes" id="UP000297318"/>
    </source>
</evidence>
<reference evidence="3 4" key="1">
    <citation type="submission" date="2018-11" db="EMBL/GenBank/DDBJ databases">
        <title>Complete genome sequencing of the Actinobacteria Serinibacter sp. K3-2.</title>
        <authorList>
            <person name="Rakitin A.L."/>
            <person name="Beletsky A.V."/>
            <person name="Mardanov A.V."/>
            <person name="Ravin N.V."/>
            <person name="Gromova A.S."/>
            <person name="Filippova S.N."/>
            <person name="Gal'Chenko V.F."/>
        </authorList>
    </citation>
    <scope>NUCLEOTIDE SEQUENCE [LARGE SCALE GENOMIC DNA]</scope>
    <source>
        <strain evidence="3 4">K3-2</strain>
    </source>
</reference>
<feature type="transmembrane region" description="Helical" evidence="2">
    <location>
        <begin position="148"/>
        <end position="166"/>
    </location>
</feature>
<feature type="compositionally biased region" description="Low complexity" evidence="1">
    <location>
        <begin position="17"/>
        <end position="32"/>
    </location>
</feature>
<keyword evidence="2" id="KW-0472">Membrane</keyword>
<sequence length="238" mass="24707">MADDSRHDETSRPTHGTDPAADPAGTEPGAPAAYPPPQQVRGTVSGGAPSSTQHAQQPQQPGQQQLPGVQQLPPARPVQSSRPQRPATPVRRAPTSRPKDAPHRDGDDSGAAADGEAAGGSSRRGLGRFLLLVAAAVLASSLQLPWSVLALVLAVVAVVVGIRMLMSSRGTTRAIWNPLIIASLAMSGFVALTSGAAIVSWPAQMDLQQCRDRALTHGAEAACEARFTEDLLGFLSRG</sequence>
<gene>
    <name evidence="3" type="ORF">SERN_0434</name>
</gene>
<feature type="compositionally biased region" description="Basic and acidic residues" evidence="1">
    <location>
        <begin position="1"/>
        <end position="12"/>
    </location>
</feature>
<evidence type="ECO:0000256" key="1">
    <source>
        <dbReference type="SAM" id="MobiDB-lite"/>
    </source>
</evidence>
<feature type="compositionally biased region" description="Basic and acidic residues" evidence="1">
    <location>
        <begin position="97"/>
        <end position="107"/>
    </location>
</feature>
<dbReference type="EMBL" id="RHPJ01000001">
    <property type="protein sequence ID" value="TGO06242.1"/>
    <property type="molecule type" value="Genomic_DNA"/>
</dbReference>
<keyword evidence="2" id="KW-0812">Transmembrane</keyword>
<dbReference type="OrthoDB" id="5148493at2"/>
<feature type="compositionally biased region" description="Low complexity" evidence="1">
    <location>
        <begin position="56"/>
        <end position="73"/>
    </location>
</feature>
<evidence type="ECO:0000256" key="2">
    <source>
        <dbReference type="SAM" id="Phobius"/>
    </source>
</evidence>
<organism evidence="3 4">
    <name type="scientific">Serinibacter arcticus</name>
    <dbReference type="NCBI Taxonomy" id="1655435"/>
    <lineage>
        <taxon>Bacteria</taxon>
        <taxon>Bacillati</taxon>
        <taxon>Actinomycetota</taxon>
        <taxon>Actinomycetes</taxon>
        <taxon>Micrococcales</taxon>
        <taxon>Beutenbergiaceae</taxon>
        <taxon>Serinibacter</taxon>
    </lineage>
</organism>
<comment type="caution">
    <text evidence="3">The sequence shown here is derived from an EMBL/GenBank/DDBJ whole genome shotgun (WGS) entry which is preliminary data.</text>
</comment>
<keyword evidence="2" id="KW-1133">Transmembrane helix</keyword>
<dbReference type="Proteomes" id="UP000297318">
    <property type="component" value="Unassembled WGS sequence"/>
</dbReference>
<feature type="compositionally biased region" description="Low complexity" evidence="1">
    <location>
        <begin position="109"/>
        <end position="122"/>
    </location>
</feature>
<dbReference type="AlphaFoldDB" id="A0A4Z1E6C0"/>
<keyword evidence="4" id="KW-1185">Reference proteome</keyword>
<name>A0A4Z1E6C0_9MICO</name>
<evidence type="ECO:0000313" key="3">
    <source>
        <dbReference type="EMBL" id="TGO06242.1"/>
    </source>
</evidence>
<accession>A0A4Z1E6C0</accession>
<feature type="transmembrane region" description="Helical" evidence="2">
    <location>
        <begin position="178"/>
        <end position="201"/>
    </location>
</feature>
<proteinExistence type="predicted"/>
<feature type="region of interest" description="Disordered" evidence="1">
    <location>
        <begin position="1"/>
        <end position="122"/>
    </location>
</feature>
<dbReference type="RefSeq" id="WP_135848475.1">
    <property type="nucleotide sequence ID" value="NZ_RHPJ01000001.1"/>
</dbReference>